<dbReference type="InterPro" id="IPR001101">
    <property type="entry name" value="Plectin_repeat"/>
</dbReference>
<dbReference type="InterPro" id="IPR035915">
    <property type="entry name" value="Plakin_repeat_sf"/>
</dbReference>
<dbReference type="Gene3D" id="3.90.1290.10">
    <property type="entry name" value="Plakin repeat"/>
    <property type="match status" value="1"/>
</dbReference>
<dbReference type="Pfam" id="PF00681">
    <property type="entry name" value="Plectin"/>
    <property type="match status" value="1"/>
</dbReference>
<proteinExistence type="predicted"/>
<dbReference type="SUPFAM" id="SSF75399">
    <property type="entry name" value="Plakin repeat"/>
    <property type="match status" value="1"/>
</dbReference>
<evidence type="ECO:0000313" key="1">
    <source>
        <dbReference type="EMBL" id="CEK96800.1"/>
    </source>
</evidence>
<feature type="non-terminal residue" evidence="1">
    <location>
        <position position="121"/>
    </location>
</feature>
<sequence>SQALSLGYLDKNTGIFKDPKTGQTMSLEEAIQKGLLKLSSEYPVPPTLSSSVGETGVEMRRNVPETFMTDTLGDTAKTIPIEPGSKKLESSYMTKTDSQYSYTTTTLAKPLLMQAVISETR</sequence>
<reference evidence="1" key="1">
    <citation type="submission" date="2014-12" db="EMBL/GenBank/DDBJ databases">
        <title>Insight into the proteome of Arion vulgaris.</title>
        <authorList>
            <person name="Aradska J."/>
            <person name="Bulat T."/>
            <person name="Smidak R."/>
            <person name="Sarate P."/>
            <person name="Gangsoo J."/>
            <person name="Sialana F."/>
            <person name="Bilban M."/>
            <person name="Lubec G."/>
        </authorList>
    </citation>
    <scope>NUCLEOTIDE SEQUENCE</scope>
    <source>
        <tissue evidence="1">Skin</tissue>
    </source>
</reference>
<feature type="non-terminal residue" evidence="1">
    <location>
        <position position="1"/>
    </location>
</feature>
<dbReference type="EMBL" id="HACG01049935">
    <property type="protein sequence ID" value="CEK96800.1"/>
    <property type="molecule type" value="Transcribed_RNA"/>
</dbReference>
<accession>A0A0B7BX74</accession>
<dbReference type="AlphaFoldDB" id="A0A0B7BX74"/>
<protein>
    <submittedName>
        <fullName evidence="1">Uncharacterized protein</fullName>
    </submittedName>
</protein>
<gene>
    <name evidence="1" type="primary">ORF213495</name>
</gene>
<name>A0A0B7BX74_9EUPU</name>
<organism evidence="1">
    <name type="scientific">Arion vulgaris</name>
    <dbReference type="NCBI Taxonomy" id="1028688"/>
    <lineage>
        <taxon>Eukaryota</taxon>
        <taxon>Metazoa</taxon>
        <taxon>Spiralia</taxon>
        <taxon>Lophotrochozoa</taxon>
        <taxon>Mollusca</taxon>
        <taxon>Gastropoda</taxon>
        <taxon>Heterobranchia</taxon>
        <taxon>Euthyneura</taxon>
        <taxon>Panpulmonata</taxon>
        <taxon>Eupulmonata</taxon>
        <taxon>Stylommatophora</taxon>
        <taxon>Helicina</taxon>
        <taxon>Arionoidea</taxon>
        <taxon>Arionidae</taxon>
        <taxon>Arion</taxon>
    </lineage>
</organism>
<dbReference type="GO" id="GO:0005856">
    <property type="term" value="C:cytoskeleton"/>
    <property type="evidence" value="ECO:0007669"/>
    <property type="project" value="InterPro"/>
</dbReference>